<evidence type="ECO:0000313" key="3">
    <source>
        <dbReference type="Proteomes" id="UP000769528"/>
    </source>
</evidence>
<reference evidence="2" key="1">
    <citation type="journal article" date="2021" name="Open Biol.">
        <title>Shared evolutionary footprints suggest mitochondrial oxidative damage underlies multiple complex I losses in fungi.</title>
        <authorList>
            <person name="Schikora-Tamarit M.A."/>
            <person name="Marcet-Houben M."/>
            <person name="Nosek J."/>
            <person name="Gabaldon T."/>
        </authorList>
    </citation>
    <scope>NUCLEOTIDE SEQUENCE</scope>
    <source>
        <strain evidence="2">CBS6341</strain>
    </source>
</reference>
<name>A0A9P8TA41_9ASCO</name>
<feature type="compositionally biased region" description="Polar residues" evidence="1">
    <location>
        <begin position="126"/>
        <end position="135"/>
    </location>
</feature>
<dbReference type="EMBL" id="JAEUBF010001283">
    <property type="protein sequence ID" value="KAH3671209.1"/>
    <property type="molecule type" value="Genomic_DNA"/>
</dbReference>
<feature type="compositionally biased region" description="Basic and acidic residues" evidence="1">
    <location>
        <begin position="159"/>
        <end position="173"/>
    </location>
</feature>
<feature type="region of interest" description="Disordered" evidence="1">
    <location>
        <begin position="148"/>
        <end position="173"/>
    </location>
</feature>
<keyword evidence="3" id="KW-1185">Reference proteome</keyword>
<dbReference type="AlphaFoldDB" id="A0A9P8TA41"/>
<evidence type="ECO:0000313" key="2">
    <source>
        <dbReference type="EMBL" id="KAH3671209.1"/>
    </source>
</evidence>
<evidence type="ECO:0000256" key="1">
    <source>
        <dbReference type="SAM" id="MobiDB-lite"/>
    </source>
</evidence>
<proteinExistence type="predicted"/>
<gene>
    <name evidence="2" type="ORF">WICMUC_004726</name>
</gene>
<comment type="caution">
    <text evidence="2">The sequence shown here is derived from an EMBL/GenBank/DDBJ whole genome shotgun (WGS) entry which is preliminary data.</text>
</comment>
<feature type="region of interest" description="Disordered" evidence="1">
    <location>
        <begin position="114"/>
        <end position="135"/>
    </location>
</feature>
<dbReference type="Proteomes" id="UP000769528">
    <property type="component" value="Unassembled WGS sequence"/>
</dbReference>
<accession>A0A9P8TA41</accession>
<protein>
    <submittedName>
        <fullName evidence="2">Uncharacterized protein</fullName>
    </submittedName>
</protein>
<reference evidence="2" key="2">
    <citation type="submission" date="2021-01" db="EMBL/GenBank/DDBJ databases">
        <authorList>
            <person name="Schikora-Tamarit M.A."/>
        </authorList>
    </citation>
    <scope>NUCLEOTIDE SEQUENCE</scope>
    <source>
        <strain evidence="2">CBS6341</strain>
    </source>
</reference>
<organism evidence="2 3">
    <name type="scientific">Wickerhamomyces mucosus</name>
    <dbReference type="NCBI Taxonomy" id="1378264"/>
    <lineage>
        <taxon>Eukaryota</taxon>
        <taxon>Fungi</taxon>
        <taxon>Dikarya</taxon>
        <taxon>Ascomycota</taxon>
        <taxon>Saccharomycotina</taxon>
        <taxon>Saccharomycetes</taxon>
        <taxon>Phaffomycetales</taxon>
        <taxon>Wickerhamomycetaceae</taxon>
        <taxon>Wickerhamomyces</taxon>
    </lineage>
</organism>
<sequence length="173" mass="20489">MVDWIFWGTDLNLYLKKAKKDLVDVLRYEFNELKIEQEDKLSSEDYEDHELKNGVSMTDIETRLPNVEVKNEPLSSDILAYNKHEPLNYDAMDFKLDEYSLDVQKGSLPRPLNSINLRFDDDPDTNSRSTTQNYNSIFSKRVSSIDSIKEEQEQDQEFEQEKLQEYERKGDKF</sequence>